<dbReference type="Gene3D" id="3.40.50.720">
    <property type="entry name" value="NAD(P)-binding Rossmann-like Domain"/>
    <property type="match status" value="1"/>
</dbReference>
<protein>
    <submittedName>
        <fullName evidence="2">SDR family oxidoreductase</fullName>
    </submittedName>
</protein>
<dbReference type="PANTHER" id="PTHR12126:SF11">
    <property type="entry name" value="NADH DEHYDROGENASE [UBIQUINONE] 1 ALPHA SUBCOMPLEX SUBUNIT 9, MITOCHONDRIAL"/>
    <property type="match status" value="1"/>
</dbReference>
<dbReference type="SUPFAM" id="SSF51735">
    <property type="entry name" value="NAD(P)-binding Rossmann-fold domains"/>
    <property type="match status" value="1"/>
</dbReference>
<evidence type="ECO:0000259" key="1">
    <source>
        <dbReference type="Pfam" id="PF13460"/>
    </source>
</evidence>
<dbReference type="GO" id="GO:0044877">
    <property type="term" value="F:protein-containing complex binding"/>
    <property type="evidence" value="ECO:0007669"/>
    <property type="project" value="TreeGrafter"/>
</dbReference>
<evidence type="ECO:0000313" key="3">
    <source>
        <dbReference type="Proteomes" id="UP000322997"/>
    </source>
</evidence>
<dbReference type="PANTHER" id="PTHR12126">
    <property type="entry name" value="NADH-UBIQUINONE OXIDOREDUCTASE 39 KDA SUBUNIT-RELATED"/>
    <property type="match status" value="1"/>
</dbReference>
<name>A0A5D4S068_9BACI</name>
<dbReference type="InterPro" id="IPR016040">
    <property type="entry name" value="NAD(P)-bd_dom"/>
</dbReference>
<dbReference type="AlphaFoldDB" id="A0A5D4S068"/>
<dbReference type="EMBL" id="VTEQ01000002">
    <property type="protein sequence ID" value="TYS55434.1"/>
    <property type="molecule type" value="Genomic_DNA"/>
</dbReference>
<dbReference type="InterPro" id="IPR051207">
    <property type="entry name" value="ComplexI_NDUFA9_subunit"/>
</dbReference>
<gene>
    <name evidence="2" type="ORF">FZC83_10135</name>
</gene>
<organism evidence="2 3">
    <name type="scientific">Rossellomorea marisflavi</name>
    <dbReference type="NCBI Taxonomy" id="189381"/>
    <lineage>
        <taxon>Bacteria</taxon>
        <taxon>Bacillati</taxon>
        <taxon>Bacillota</taxon>
        <taxon>Bacilli</taxon>
        <taxon>Bacillales</taxon>
        <taxon>Bacillaceae</taxon>
        <taxon>Rossellomorea</taxon>
    </lineage>
</organism>
<dbReference type="InterPro" id="IPR036291">
    <property type="entry name" value="NAD(P)-bd_dom_sf"/>
</dbReference>
<dbReference type="Pfam" id="PF13460">
    <property type="entry name" value="NAD_binding_10"/>
    <property type="match status" value="1"/>
</dbReference>
<proteinExistence type="predicted"/>
<sequence>MRILVTGSTGRLGSAVLNQLKERECSVLMTSRRKPEYGDRFDWVYSDMLSGEGLEEAARDIDVVIHTATSPMKKTKEIEVSGLTNFLSKLTHIKHFIYPSIVGIEDIPYNYYKHKHEAEEVLKHSNIPYTIVRATQFHSFVDSLFLSKPFLKGYFIPGNIKFQTVDVGEFANHLIDLTEKGPQGRTGDFAGPKVMTLREMANLKIGMSNKPSRVYNVALPGKLYKSLLEGKNTNPTQNVGSVTFEDFLRKNMTGKYE</sequence>
<accession>A0A5D4S068</accession>
<dbReference type="Proteomes" id="UP000322997">
    <property type="component" value="Unassembled WGS sequence"/>
</dbReference>
<feature type="domain" description="NAD(P)-binding" evidence="1">
    <location>
        <begin position="7"/>
        <end position="137"/>
    </location>
</feature>
<comment type="caution">
    <text evidence="2">The sequence shown here is derived from an EMBL/GenBank/DDBJ whole genome shotgun (WGS) entry which is preliminary data.</text>
</comment>
<reference evidence="2 3" key="1">
    <citation type="submission" date="2019-08" db="EMBL/GenBank/DDBJ databases">
        <title>Bacillus genomes from the desert of Cuatro Cienegas, Coahuila.</title>
        <authorList>
            <person name="Olmedo-Alvarez G."/>
        </authorList>
    </citation>
    <scope>NUCLEOTIDE SEQUENCE [LARGE SCALE GENOMIC DNA]</scope>
    <source>
        <strain evidence="2 3">CH108_3D</strain>
    </source>
</reference>
<dbReference type="RefSeq" id="WP_079515296.1">
    <property type="nucleotide sequence ID" value="NZ_JBLOOZ010000001.1"/>
</dbReference>
<evidence type="ECO:0000313" key="2">
    <source>
        <dbReference type="EMBL" id="TYS55434.1"/>
    </source>
</evidence>